<evidence type="ECO:0000256" key="1">
    <source>
        <dbReference type="SAM" id="MobiDB-lite"/>
    </source>
</evidence>
<dbReference type="RefSeq" id="XP_016257704.1">
    <property type="nucleotide sequence ID" value="XM_016412084.1"/>
</dbReference>
<evidence type="ECO:0000313" key="3">
    <source>
        <dbReference type="Proteomes" id="UP000053342"/>
    </source>
</evidence>
<dbReference type="InterPro" id="IPR021858">
    <property type="entry name" value="Fun_TF"/>
</dbReference>
<dbReference type="GeneID" id="27362601"/>
<dbReference type="OrthoDB" id="4937900at2759"/>
<dbReference type="PANTHER" id="PTHR47784">
    <property type="entry name" value="STEROL UPTAKE CONTROL PROTEIN 2"/>
    <property type="match status" value="1"/>
</dbReference>
<sequence length="379" mass="42673">MAPRRTHYKSKRGCSECKRRHIKIVPTRAQCTQTAIQSPGGDTHSAPVISGSPHTIPGSPLPPLSQCPADSMVNMDHLELFHHFYTNTCKTVVRTEAQIELYRNVAITYGIAHPFLMHEILAFSAIHISILRPQRREYYHSLATSLQSKALTDFNEILSRVDAGTCMPVLLFSHLIGLQSFHDIFNLLKDDFNTFMDGLVGCVRLLRGVNLVTQTWRDILIQSELGPIMREADQAHDGEKLSRSECSPLRDLINAADLTSSSKEVCKEALNKLQECFDVENAFPGDLLSTTNVIFAWFVTASSQYTELMDQRRPEALILLAYYAVLLHRRRKSWVVGDAGQHLLKSITTHLGRRWETWLTWPQNAITFGTSSNTPISAS</sequence>
<dbReference type="PANTHER" id="PTHR47784:SF4">
    <property type="entry name" value="ZN(II)2CYS6 TRANSCRIPTION FACTOR (EUROFUNG)"/>
    <property type="match status" value="1"/>
</dbReference>
<dbReference type="GO" id="GO:0001228">
    <property type="term" value="F:DNA-binding transcription activator activity, RNA polymerase II-specific"/>
    <property type="evidence" value="ECO:0007669"/>
    <property type="project" value="TreeGrafter"/>
</dbReference>
<gene>
    <name evidence="2" type="ORF">PV06_10527</name>
</gene>
<name>A0A0D2D2F8_9EURO</name>
<dbReference type="HOGENOM" id="CLU_024934_2_0_1"/>
<feature type="region of interest" description="Disordered" evidence="1">
    <location>
        <begin position="35"/>
        <end position="55"/>
    </location>
</feature>
<dbReference type="STRING" id="215243.A0A0D2D2F8"/>
<dbReference type="Proteomes" id="UP000053342">
    <property type="component" value="Unassembled WGS sequence"/>
</dbReference>
<keyword evidence="3" id="KW-1185">Reference proteome</keyword>
<dbReference type="VEuPathDB" id="FungiDB:PV06_10527"/>
<accession>A0A0D2D2F8</accession>
<dbReference type="AlphaFoldDB" id="A0A0D2D2F8"/>
<protein>
    <submittedName>
        <fullName evidence="2">Uncharacterized protein</fullName>
    </submittedName>
</protein>
<proteinExistence type="predicted"/>
<reference evidence="2 3" key="1">
    <citation type="submission" date="2015-01" db="EMBL/GenBank/DDBJ databases">
        <title>The Genome Sequence of Exophiala oligosperma CBS72588.</title>
        <authorList>
            <consortium name="The Broad Institute Genomics Platform"/>
            <person name="Cuomo C."/>
            <person name="de Hoog S."/>
            <person name="Gorbushina A."/>
            <person name="Stielow B."/>
            <person name="Teixiera M."/>
            <person name="Abouelleil A."/>
            <person name="Chapman S.B."/>
            <person name="Priest M."/>
            <person name="Young S.K."/>
            <person name="Wortman J."/>
            <person name="Nusbaum C."/>
            <person name="Birren B."/>
        </authorList>
    </citation>
    <scope>NUCLEOTIDE SEQUENCE [LARGE SCALE GENOMIC DNA]</scope>
    <source>
        <strain evidence="2 3">CBS 72588</strain>
    </source>
</reference>
<evidence type="ECO:0000313" key="2">
    <source>
        <dbReference type="EMBL" id="KIW37488.1"/>
    </source>
</evidence>
<organism evidence="2 3">
    <name type="scientific">Exophiala oligosperma</name>
    <dbReference type="NCBI Taxonomy" id="215243"/>
    <lineage>
        <taxon>Eukaryota</taxon>
        <taxon>Fungi</taxon>
        <taxon>Dikarya</taxon>
        <taxon>Ascomycota</taxon>
        <taxon>Pezizomycotina</taxon>
        <taxon>Eurotiomycetes</taxon>
        <taxon>Chaetothyriomycetidae</taxon>
        <taxon>Chaetothyriales</taxon>
        <taxon>Herpotrichiellaceae</taxon>
        <taxon>Exophiala</taxon>
    </lineage>
</organism>
<dbReference type="InterPro" id="IPR053157">
    <property type="entry name" value="Sterol_Uptake_Regulator"/>
</dbReference>
<dbReference type="EMBL" id="KN847344">
    <property type="protein sequence ID" value="KIW37488.1"/>
    <property type="molecule type" value="Genomic_DNA"/>
</dbReference>
<dbReference type="Pfam" id="PF11951">
    <property type="entry name" value="Fungal_trans_2"/>
    <property type="match status" value="1"/>
</dbReference>